<dbReference type="InterPro" id="IPR018490">
    <property type="entry name" value="cNMP-bd_dom_sf"/>
</dbReference>
<evidence type="ECO:0000256" key="3">
    <source>
        <dbReference type="ARBA" id="ARBA00048132"/>
    </source>
</evidence>
<evidence type="ECO:0000256" key="2">
    <source>
        <dbReference type="ARBA" id="ARBA00023002"/>
    </source>
</evidence>
<sequence length="567" mass="60623">MDDMTSYDGSVRVGMDEDAFPVLSEEHVSRVREYGSADTLERGQILYSRGTTGFDFFLILDGVIDILQEGNPGDSVEDRTVTVLSAAQFTGELSLLHRQKSLVQAVAREDCVVIRLRPAQLRTLIANEPDIAQIVLQAFMQRRLRYVHMGLGTVLLAGPPESGDMLRIRGFLDRSNYPVRQIDPGEPEAAGVLRDYGVKSDARWPVVICRPGTYMQNPEISEVAECLGLREDIGDLGTVDVAVVGAGPSGLAAAVYAASEGLSTVVVEATAPGGQAGTSSMIENYLGFPLGISGRDLATRAQVQAMKFGARIALPYTVERLDCSGSPLTLRMGDGETLSARTVIVATGAHYRRLDLPELPRFEGNGVHYAATALEGACCQGEEVFVVGGANSAGQAAVFLSQVADHVRMLVRGAALSNSMSQYLSRRIDAAARISVHTRSEVVELQGKGHLQEVRWKDNSTGESRVTPSSNAFLMLGAVPNTSWLTDCLETDEKGFIRVGHDVSDTSAFPPDGRPMELESSVPGVFAVGDVRSGSVKRVASSVGEGSIVVAAVHRALASQRKARSTA</sequence>
<dbReference type="Proteomes" id="UP000292547">
    <property type="component" value="Chromosome"/>
</dbReference>
<proteinExistence type="predicted"/>
<accession>A0A4P6TZR5</accession>
<dbReference type="GO" id="GO:0004791">
    <property type="term" value="F:thioredoxin-disulfide reductase (NADPH) activity"/>
    <property type="evidence" value="ECO:0007669"/>
    <property type="project" value="UniProtKB-EC"/>
</dbReference>
<dbReference type="PRINTS" id="PR00469">
    <property type="entry name" value="PNDRDTASEII"/>
</dbReference>
<dbReference type="AlphaFoldDB" id="A0A4P6TZR5"/>
<dbReference type="STRING" id="73044.GCA_000725795_03238"/>
<dbReference type="Pfam" id="PF00027">
    <property type="entry name" value="cNMP_binding"/>
    <property type="match status" value="1"/>
</dbReference>
<reference evidence="5 6" key="1">
    <citation type="submission" date="2018-08" db="EMBL/GenBank/DDBJ databases">
        <title>The complete genome sequence of Streptomyces seoulensis, a pioneer strain for nickel superoxide dismutase discovery.</title>
        <authorList>
            <person name="Shin J."/>
            <person name="Lee J.-S."/>
            <person name="Lee E.-J."/>
            <person name="Youn H.-D."/>
        </authorList>
    </citation>
    <scope>NUCLEOTIDE SEQUENCE [LARGE SCALE GENOMIC DNA]</scope>
    <source>
        <strain evidence="5 6">KCTC 9819</strain>
    </source>
</reference>
<dbReference type="PRINTS" id="PR00368">
    <property type="entry name" value="FADPNR"/>
</dbReference>
<dbReference type="KEGG" id="sseo:D0Z67_25365"/>
<dbReference type="SMART" id="SM00100">
    <property type="entry name" value="cNMP"/>
    <property type="match status" value="1"/>
</dbReference>
<dbReference type="InterPro" id="IPR000595">
    <property type="entry name" value="cNMP-bd_dom"/>
</dbReference>
<dbReference type="InterPro" id="IPR014710">
    <property type="entry name" value="RmlC-like_jellyroll"/>
</dbReference>
<dbReference type="EMBL" id="CP032229">
    <property type="protein sequence ID" value="QBJ93285.1"/>
    <property type="molecule type" value="Genomic_DNA"/>
</dbReference>
<keyword evidence="1" id="KW-0285">Flavoprotein</keyword>
<dbReference type="InterPro" id="IPR036188">
    <property type="entry name" value="FAD/NAD-bd_sf"/>
</dbReference>
<comment type="catalytic activity">
    <reaction evidence="3">
        <text>[thioredoxin]-dithiol + NADP(+) = [thioredoxin]-disulfide + NADPH + H(+)</text>
        <dbReference type="Rhea" id="RHEA:20345"/>
        <dbReference type="Rhea" id="RHEA-COMP:10698"/>
        <dbReference type="Rhea" id="RHEA-COMP:10700"/>
        <dbReference type="ChEBI" id="CHEBI:15378"/>
        <dbReference type="ChEBI" id="CHEBI:29950"/>
        <dbReference type="ChEBI" id="CHEBI:50058"/>
        <dbReference type="ChEBI" id="CHEBI:57783"/>
        <dbReference type="ChEBI" id="CHEBI:58349"/>
        <dbReference type="EC" id="1.8.1.9"/>
    </reaction>
</comment>
<organism evidence="5 6">
    <name type="scientific">Streptomyces seoulensis</name>
    <dbReference type="NCBI Taxonomy" id="73044"/>
    <lineage>
        <taxon>Bacteria</taxon>
        <taxon>Bacillati</taxon>
        <taxon>Actinomycetota</taxon>
        <taxon>Actinomycetes</taxon>
        <taxon>Kitasatosporales</taxon>
        <taxon>Streptomycetaceae</taxon>
        <taxon>Streptomyces</taxon>
    </lineage>
</organism>
<evidence type="ECO:0000259" key="4">
    <source>
        <dbReference type="PROSITE" id="PS50042"/>
    </source>
</evidence>
<dbReference type="OrthoDB" id="109585at2"/>
<evidence type="ECO:0000256" key="1">
    <source>
        <dbReference type="ARBA" id="ARBA00022630"/>
    </source>
</evidence>
<evidence type="ECO:0000313" key="6">
    <source>
        <dbReference type="Proteomes" id="UP000292547"/>
    </source>
</evidence>
<keyword evidence="2" id="KW-0560">Oxidoreductase</keyword>
<dbReference type="SUPFAM" id="SSF51905">
    <property type="entry name" value="FAD/NAD(P)-binding domain"/>
    <property type="match status" value="1"/>
</dbReference>
<name>A0A4P6TZR5_STRSO</name>
<feature type="domain" description="Cyclic nucleotide-binding" evidence="4">
    <location>
        <begin position="19"/>
        <end position="142"/>
    </location>
</feature>
<dbReference type="Pfam" id="PF07992">
    <property type="entry name" value="Pyr_redox_2"/>
    <property type="match status" value="1"/>
</dbReference>
<dbReference type="Gene3D" id="2.60.120.10">
    <property type="entry name" value="Jelly Rolls"/>
    <property type="match status" value="1"/>
</dbReference>
<dbReference type="PANTHER" id="PTHR48105">
    <property type="entry name" value="THIOREDOXIN REDUCTASE 1-RELATED-RELATED"/>
    <property type="match status" value="1"/>
</dbReference>
<dbReference type="PROSITE" id="PS50042">
    <property type="entry name" value="CNMP_BINDING_3"/>
    <property type="match status" value="1"/>
</dbReference>
<keyword evidence="6" id="KW-1185">Reference proteome</keyword>
<dbReference type="InterPro" id="IPR050097">
    <property type="entry name" value="Ferredoxin-NADP_redctase_2"/>
</dbReference>
<evidence type="ECO:0000313" key="5">
    <source>
        <dbReference type="EMBL" id="QBJ93285.1"/>
    </source>
</evidence>
<dbReference type="CDD" id="cd00038">
    <property type="entry name" value="CAP_ED"/>
    <property type="match status" value="1"/>
</dbReference>
<protein>
    <submittedName>
        <fullName evidence="5">FAD-dependent oxidoreductase</fullName>
    </submittedName>
</protein>
<dbReference type="Gene3D" id="3.50.50.60">
    <property type="entry name" value="FAD/NAD(P)-binding domain"/>
    <property type="match status" value="2"/>
</dbReference>
<dbReference type="SUPFAM" id="SSF51206">
    <property type="entry name" value="cAMP-binding domain-like"/>
    <property type="match status" value="1"/>
</dbReference>
<gene>
    <name evidence="5" type="ORF">D0Z67_25365</name>
</gene>
<dbReference type="InterPro" id="IPR023753">
    <property type="entry name" value="FAD/NAD-binding_dom"/>
</dbReference>